<dbReference type="InterPro" id="IPR052896">
    <property type="entry name" value="GGT-like_enzyme"/>
</dbReference>
<dbReference type="PRINTS" id="PR01210">
    <property type="entry name" value="GGTRANSPTASE"/>
</dbReference>
<dbReference type="PANTHER" id="PTHR43881">
    <property type="entry name" value="GAMMA-GLUTAMYLTRANSPEPTIDASE (AFU_ORTHOLOGUE AFUA_4G13580)"/>
    <property type="match status" value="1"/>
</dbReference>
<dbReference type="Gene3D" id="3.60.20.40">
    <property type="match status" value="1"/>
</dbReference>
<keyword evidence="1" id="KW-0808">Transferase</keyword>
<organism evidence="1 2">
    <name type="scientific">Vibrio algarum</name>
    <dbReference type="NCBI Taxonomy" id="3020714"/>
    <lineage>
        <taxon>Bacteria</taxon>
        <taxon>Pseudomonadati</taxon>
        <taxon>Pseudomonadota</taxon>
        <taxon>Gammaproteobacteria</taxon>
        <taxon>Vibrionales</taxon>
        <taxon>Vibrionaceae</taxon>
        <taxon>Vibrio</taxon>
    </lineage>
</organism>
<name>A0ABT4YRE4_9VIBR</name>
<protein>
    <submittedName>
        <fullName evidence="1">Gamma-glutamyltransferase</fullName>
        <ecNumber evidence="1">2.3.2.2</ecNumber>
    </submittedName>
</protein>
<dbReference type="Pfam" id="PF01019">
    <property type="entry name" value="G_glu_transpept"/>
    <property type="match status" value="1"/>
</dbReference>
<comment type="caution">
    <text evidence="1">The sequence shown here is derived from an EMBL/GenBank/DDBJ whole genome shotgun (WGS) entry which is preliminary data.</text>
</comment>
<keyword evidence="2" id="KW-1185">Reference proteome</keyword>
<dbReference type="SUPFAM" id="SSF56235">
    <property type="entry name" value="N-terminal nucleophile aminohydrolases (Ntn hydrolases)"/>
    <property type="match status" value="1"/>
</dbReference>
<dbReference type="Proteomes" id="UP001210678">
    <property type="component" value="Unassembled WGS sequence"/>
</dbReference>
<dbReference type="InterPro" id="IPR029055">
    <property type="entry name" value="Ntn_hydrolases_N"/>
</dbReference>
<keyword evidence="1" id="KW-0012">Acyltransferase</keyword>
<sequence length="293" mass="31996">MGDFYNFGAPTQGGASLNILALLDHYIKQRSETDEYWSSEKGEEELLHYLVESVKVAFDWRNQNLCGEESLNTQMQNRLTAESIQKQSKLISSNAAPWPNPGPVGDTVWMGVVDSSGLAVSYIQSIYWEFGSGIVNPETGVVWNNRCLGFSSDPDHPNSIKAGSQPMHTLNPPLALLKDGSRFIYGTMGGEGQPQTQAALVWRYLVQGQSISDSVALPRWLLGKTWGKASENLKLEKGLFDKCGHSLNKRGHDVVSAPDLAEYFGHAGAIHVSTLITSAASDPRSNGEAIVLE</sequence>
<dbReference type="InterPro" id="IPR043137">
    <property type="entry name" value="GGT_ssub_C"/>
</dbReference>
<dbReference type="EC" id="2.3.2.2" evidence="1"/>
<dbReference type="Gene3D" id="1.10.246.130">
    <property type="match status" value="1"/>
</dbReference>
<dbReference type="PANTHER" id="PTHR43881:SF5">
    <property type="entry name" value="GAMMA-GLUTAMYLTRANSPEPTIDASE"/>
    <property type="match status" value="1"/>
</dbReference>
<dbReference type="InterPro" id="IPR043138">
    <property type="entry name" value="GGT_lsub"/>
</dbReference>
<dbReference type="EMBL" id="JAQLOI010000001">
    <property type="protein sequence ID" value="MDB1124060.1"/>
    <property type="molecule type" value="Genomic_DNA"/>
</dbReference>
<gene>
    <name evidence="1" type="ORF">PGX00_10540</name>
</gene>
<reference evidence="1 2" key="1">
    <citation type="submission" date="2023-01" db="EMBL/GenBank/DDBJ databases">
        <title>Vibrio sp. KJ40-1 sp.nov, isolated from marine algae.</title>
        <authorList>
            <person name="Butt M."/>
            <person name="Kim J.M.J."/>
            <person name="Jeon C.O.C."/>
        </authorList>
    </citation>
    <scope>NUCLEOTIDE SEQUENCE [LARGE SCALE GENOMIC DNA]</scope>
    <source>
        <strain evidence="1 2">KJ40-1</strain>
    </source>
</reference>
<evidence type="ECO:0000313" key="1">
    <source>
        <dbReference type="EMBL" id="MDB1124060.1"/>
    </source>
</evidence>
<accession>A0ABT4YRE4</accession>
<evidence type="ECO:0000313" key="2">
    <source>
        <dbReference type="Proteomes" id="UP001210678"/>
    </source>
</evidence>
<proteinExistence type="predicted"/>
<dbReference type="GO" id="GO:0103068">
    <property type="term" value="F:leukotriene C4 gamma-glutamyl transferase activity"/>
    <property type="evidence" value="ECO:0007669"/>
    <property type="project" value="UniProtKB-EC"/>
</dbReference>